<organism evidence="13 14">
    <name type="scientific">Actinomycetospora atypica</name>
    <dbReference type="NCBI Taxonomy" id="1290095"/>
    <lineage>
        <taxon>Bacteria</taxon>
        <taxon>Bacillati</taxon>
        <taxon>Actinomycetota</taxon>
        <taxon>Actinomycetes</taxon>
        <taxon>Pseudonocardiales</taxon>
        <taxon>Pseudonocardiaceae</taxon>
        <taxon>Actinomycetospora</taxon>
    </lineage>
</organism>
<dbReference type="InterPro" id="IPR012110">
    <property type="entry name" value="PDC/IPDC-like"/>
</dbReference>
<dbReference type="Pfam" id="PF02775">
    <property type="entry name" value="TPP_enzyme_C"/>
    <property type="match status" value="1"/>
</dbReference>
<feature type="domain" description="Thiamine pyrophosphate enzyme N-terminal TPP-binding" evidence="12">
    <location>
        <begin position="7"/>
        <end position="115"/>
    </location>
</feature>
<evidence type="ECO:0000259" key="12">
    <source>
        <dbReference type="Pfam" id="PF02776"/>
    </source>
</evidence>
<dbReference type="InterPro" id="IPR029061">
    <property type="entry name" value="THDP-binding"/>
</dbReference>
<dbReference type="SUPFAM" id="SSF52518">
    <property type="entry name" value="Thiamin diphosphate-binding fold (THDP-binding)"/>
    <property type="match status" value="2"/>
</dbReference>
<dbReference type="RefSeq" id="WP_378037506.1">
    <property type="nucleotide sequence ID" value="NZ_JBHSIV010000020.1"/>
</dbReference>
<protein>
    <recommendedName>
        <fullName evidence="5">Alpha-keto-acid decarboxylase</fullName>
    </recommendedName>
</protein>
<feature type="domain" description="Thiamine pyrophosphate enzyme TPP-binding" evidence="11">
    <location>
        <begin position="401"/>
        <end position="536"/>
    </location>
</feature>
<keyword evidence="10" id="KW-0456">Lyase</keyword>
<keyword evidence="9" id="KW-0786">Thiamine pyrophosphate</keyword>
<dbReference type="CDD" id="cd07038">
    <property type="entry name" value="TPP_PYR_PDC_IPDC_like"/>
    <property type="match status" value="1"/>
</dbReference>
<evidence type="ECO:0000256" key="7">
    <source>
        <dbReference type="ARBA" id="ARBA00022793"/>
    </source>
</evidence>
<evidence type="ECO:0000256" key="4">
    <source>
        <dbReference type="ARBA" id="ARBA00007812"/>
    </source>
</evidence>
<dbReference type="CDD" id="cd02005">
    <property type="entry name" value="TPP_PDC_IPDC"/>
    <property type="match status" value="1"/>
</dbReference>
<evidence type="ECO:0000256" key="9">
    <source>
        <dbReference type="ARBA" id="ARBA00023052"/>
    </source>
</evidence>
<reference evidence="14" key="1">
    <citation type="journal article" date="2019" name="Int. J. Syst. Evol. Microbiol.">
        <title>The Global Catalogue of Microorganisms (GCM) 10K type strain sequencing project: providing services to taxonomists for standard genome sequencing and annotation.</title>
        <authorList>
            <consortium name="The Broad Institute Genomics Platform"/>
            <consortium name="The Broad Institute Genome Sequencing Center for Infectious Disease"/>
            <person name="Wu L."/>
            <person name="Ma J."/>
        </authorList>
    </citation>
    <scope>NUCLEOTIDE SEQUENCE [LARGE SCALE GENOMIC DNA]</scope>
    <source>
        <strain evidence="14">CGMCC 4.7093</strain>
    </source>
</reference>
<gene>
    <name evidence="13" type="ORF">ACFPBZ_18185</name>
</gene>
<dbReference type="Gene3D" id="3.40.50.970">
    <property type="match status" value="2"/>
</dbReference>
<evidence type="ECO:0000256" key="3">
    <source>
        <dbReference type="ARBA" id="ARBA00002938"/>
    </source>
</evidence>
<dbReference type="InterPro" id="IPR011766">
    <property type="entry name" value="TPP_enzyme_TPP-bd"/>
</dbReference>
<comment type="similarity">
    <text evidence="4">Belongs to the TPP enzyme family.</text>
</comment>
<dbReference type="SUPFAM" id="SSF52467">
    <property type="entry name" value="DHS-like NAD/FAD-binding domain"/>
    <property type="match status" value="1"/>
</dbReference>
<keyword evidence="6" id="KW-0479">Metal-binding</keyword>
<dbReference type="InterPro" id="IPR047214">
    <property type="entry name" value="TPP_PDC_IPDC"/>
</dbReference>
<dbReference type="InterPro" id="IPR047213">
    <property type="entry name" value="TPP_PYR_PDC_IPDC-like"/>
</dbReference>
<dbReference type="InterPro" id="IPR029035">
    <property type="entry name" value="DHS-like_NAD/FAD-binding_dom"/>
</dbReference>
<keyword evidence="8" id="KW-0460">Magnesium</keyword>
<name>A0ABV9YQH5_9PSEU</name>
<dbReference type="Gene3D" id="3.40.50.1220">
    <property type="entry name" value="TPP-binding domain"/>
    <property type="match status" value="1"/>
</dbReference>
<dbReference type="Proteomes" id="UP001595947">
    <property type="component" value="Unassembled WGS sequence"/>
</dbReference>
<keyword evidence="14" id="KW-1185">Reference proteome</keyword>
<dbReference type="Pfam" id="PF02776">
    <property type="entry name" value="TPP_enzyme_N"/>
    <property type="match status" value="1"/>
</dbReference>
<keyword evidence="7" id="KW-0210">Decarboxylase</keyword>
<comment type="caution">
    <text evidence="13">The sequence shown here is derived from an EMBL/GenBank/DDBJ whole genome shotgun (WGS) entry which is preliminary data.</text>
</comment>
<comment type="cofactor">
    <cofactor evidence="2">
        <name>thiamine diphosphate</name>
        <dbReference type="ChEBI" id="CHEBI:58937"/>
    </cofactor>
</comment>
<evidence type="ECO:0000313" key="14">
    <source>
        <dbReference type="Proteomes" id="UP001595947"/>
    </source>
</evidence>
<accession>A0ABV9YQH5</accession>
<dbReference type="PANTHER" id="PTHR43452:SF30">
    <property type="entry name" value="PYRUVATE DECARBOXYLASE ISOZYME 1-RELATED"/>
    <property type="match status" value="1"/>
</dbReference>
<evidence type="ECO:0000256" key="10">
    <source>
        <dbReference type="ARBA" id="ARBA00023239"/>
    </source>
</evidence>
<evidence type="ECO:0000313" key="13">
    <source>
        <dbReference type="EMBL" id="MFC5064157.1"/>
    </source>
</evidence>
<sequence length="561" mass="58398">MTNSYCVADYLLARLTERGVGHVFGVPGDYSLGLLDRILATDGLEWVGTTNELNAAYAADGYARRECARGGPGLGVLATTLGVGELSAINGVAGSAAEQVPVLQITGAPATAVVEASAAAHHTYGDGDFRRFARAYGEVVHARAWPSAADAPAEIDRVLTEALRHRMPVHLTLNADVVSAPCAPPAAPLEVEDVSDPDALHELAGHVRRRLDEAGGPAGVVVLAGHLADRFGQGARLRELVADGGVRSATLHRGKGVLDESDPRFLGLYAGELTPGVAEVVAAAPLVVGVGGPGPDGVVVFTAPPEDPARPVLVVEPGLVRAGADEFAPVALGDALAVITAELRRHPRATAPATPARTRPEVPAERLDQRALWTTIEQWLRPGDLLAAESGTPYYGALAIRLPARSGFLAQGLWSSIGYTLPALLGAQLAAPTDPGRAVLVIGDGSVQLTAQELGTFGRRGLAPVVVVVDNRGYTVERAIHHPEAAYHDVAAWDWQELPAALGLGDALVVRAETVPALAAALDKARDDPHRPCVVQAVLPEEDAPELLTAVAAVVARRNAY</sequence>
<dbReference type="PIRSF" id="PIRSF036565">
    <property type="entry name" value="Pyruvt_ip_decrb"/>
    <property type="match status" value="1"/>
</dbReference>
<dbReference type="PANTHER" id="PTHR43452">
    <property type="entry name" value="PYRUVATE DECARBOXYLASE"/>
    <property type="match status" value="1"/>
</dbReference>
<evidence type="ECO:0000259" key="11">
    <source>
        <dbReference type="Pfam" id="PF02775"/>
    </source>
</evidence>
<evidence type="ECO:0000256" key="1">
    <source>
        <dbReference type="ARBA" id="ARBA00001920"/>
    </source>
</evidence>
<evidence type="ECO:0000256" key="5">
    <source>
        <dbReference type="ARBA" id="ARBA00020054"/>
    </source>
</evidence>
<proteinExistence type="inferred from homology"/>
<comment type="function">
    <text evidence="3">Decarboxylates branched-chain and aromatic alpha-keto acids to aldehydes.</text>
</comment>
<evidence type="ECO:0000256" key="6">
    <source>
        <dbReference type="ARBA" id="ARBA00022723"/>
    </source>
</evidence>
<evidence type="ECO:0000256" key="8">
    <source>
        <dbReference type="ARBA" id="ARBA00022842"/>
    </source>
</evidence>
<dbReference type="InterPro" id="IPR012001">
    <property type="entry name" value="Thiamin_PyroP_enz_TPP-bd_dom"/>
</dbReference>
<dbReference type="EMBL" id="JBHSIV010000020">
    <property type="protein sequence ID" value="MFC5064157.1"/>
    <property type="molecule type" value="Genomic_DNA"/>
</dbReference>
<comment type="cofactor">
    <cofactor evidence="1">
        <name>a metal cation</name>
        <dbReference type="ChEBI" id="CHEBI:25213"/>
    </cofactor>
</comment>
<evidence type="ECO:0000256" key="2">
    <source>
        <dbReference type="ARBA" id="ARBA00001964"/>
    </source>
</evidence>